<protein>
    <submittedName>
        <fullName evidence="2">Rhamnogalacturonan II specific xylosyltransferase</fullName>
    </submittedName>
</protein>
<dbReference type="PANTHER" id="PTHR46038:SF12">
    <property type="entry name" value="OS03G0731800 PROTEIN"/>
    <property type="match status" value="1"/>
</dbReference>
<evidence type="ECO:0000313" key="2">
    <source>
        <dbReference type="EMBL" id="QCE04820.1"/>
    </source>
</evidence>
<dbReference type="AlphaFoldDB" id="A0A4D6MTG8"/>
<keyword evidence="3" id="KW-1185">Reference proteome</keyword>
<dbReference type="GO" id="GO:0016740">
    <property type="term" value="F:transferase activity"/>
    <property type="evidence" value="ECO:0007669"/>
    <property type="project" value="UniProtKB-KW"/>
</dbReference>
<accession>A0A4D6MTG8</accession>
<dbReference type="Proteomes" id="UP000501690">
    <property type="component" value="Linkage Group LG8"/>
</dbReference>
<proteinExistence type="predicted"/>
<dbReference type="InterPro" id="IPR005069">
    <property type="entry name" value="Nucl-diP-sugar_transferase"/>
</dbReference>
<organism evidence="2 3">
    <name type="scientific">Vigna unguiculata</name>
    <name type="common">Cowpea</name>
    <dbReference type="NCBI Taxonomy" id="3917"/>
    <lineage>
        <taxon>Eukaryota</taxon>
        <taxon>Viridiplantae</taxon>
        <taxon>Streptophyta</taxon>
        <taxon>Embryophyta</taxon>
        <taxon>Tracheophyta</taxon>
        <taxon>Spermatophyta</taxon>
        <taxon>Magnoliopsida</taxon>
        <taxon>eudicotyledons</taxon>
        <taxon>Gunneridae</taxon>
        <taxon>Pentapetalae</taxon>
        <taxon>rosids</taxon>
        <taxon>fabids</taxon>
        <taxon>Fabales</taxon>
        <taxon>Fabaceae</taxon>
        <taxon>Papilionoideae</taxon>
        <taxon>50 kb inversion clade</taxon>
        <taxon>NPAAA clade</taxon>
        <taxon>indigoferoid/millettioid clade</taxon>
        <taxon>Phaseoleae</taxon>
        <taxon>Vigna</taxon>
    </lineage>
</organism>
<gene>
    <name evidence="2" type="ORF">DEO72_LG8g2861</name>
</gene>
<dbReference type="EMBL" id="CP039352">
    <property type="protein sequence ID" value="QCE04820.1"/>
    <property type="molecule type" value="Genomic_DNA"/>
</dbReference>
<dbReference type="PANTHER" id="PTHR46038">
    <property type="entry name" value="EXPRESSED PROTEIN-RELATED"/>
    <property type="match status" value="1"/>
</dbReference>
<dbReference type="InterPro" id="IPR044821">
    <property type="entry name" value="At1g28695/At4g15970-like"/>
</dbReference>
<evidence type="ECO:0000313" key="3">
    <source>
        <dbReference type="Proteomes" id="UP000501690"/>
    </source>
</evidence>
<sequence length="356" mass="41032">MRKTMENPLVSLATVSLLFIGFMLIYQCFSYFSNQAILRQKEPLFDQSNLNKSNTEACGDTLECALAKASMGNKTVIIAVVNRAYAEQDVESDTTMLDIFLNSFWLGEGTRSLIHHILIVAVDQIAYDRCQFLKLNCFRLETDGVDFKGEKVYMSQDFVKMMWKRTQFLLEVLKHGYNFIFTDTDVVWLRDPFTMLGKNETEDLQISLDGYLGDPWLQSSPINTGFYFVRSNKKTISLYEKWYAQKDNSTGKKEQDVLSDLIKGGIINQLGLRVRFLDTLYFSSFCQDSKDIRAVITFHAACCRSITAKERDLKVLLSDWKRFKKFQPNNSSQTTKWSTHTWCTQSWGNSLKVKGN</sequence>
<feature type="domain" description="Nucleotide-diphospho-sugar transferase" evidence="1">
    <location>
        <begin position="113"/>
        <end position="313"/>
    </location>
</feature>
<dbReference type="Pfam" id="PF03407">
    <property type="entry name" value="Nucleotid_trans"/>
    <property type="match status" value="1"/>
</dbReference>
<keyword evidence="2" id="KW-0808">Transferase</keyword>
<name>A0A4D6MTG8_VIGUN</name>
<evidence type="ECO:0000259" key="1">
    <source>
        <dbReference type="Pfam" id="PF03407"/>
    </source>
</evidence>
<reference evidence="2 3" key="1">
    <citation type="submission" date="2019-04" db="EMBL/GenBank/DDBJ databases">
        <title>An improved genome assembly and genetic linkage map for asparagus bean, Vigna unguiculata ssp. sesquipedialis.</title>
        <authorList>
            <person name="Xia Q."/>
            <person name="Zhang R."/>
            <person name="Dong Y."/>
        </authorList>
    </citation>
    <scope>NUCLEOTIDE SEQUENCE [LARGE SCALE GENOMIC DNA]</scope>
    <source>
        <tissue evidence="2">Leaf</tissue>
    </source>
</reference>